<dbReference type="EMBL" id="QYBA01000021">
    <property type="protein sequence ID" value="TKY92426.1"/>
    <property type="molecule type" value="Genomic_DNA"/>
</dbReference>
<sequence>MSDSNASGLLNSIRPYIKLLRPEIADMDVALPAATALLATYLSTGGFPELFHFIIAIAAAYIAITSSYVFNDYCDVDIDTINLPDRPLPSSQISKNNALIFAVFLMLIAGSVAFYLNPETLVVFIIAASVITFYSAVAKRATYLSFIPVGISYGLVPIGVWLAFDPAGILKGNDGVILPIPAIFLGIMVCITDWGFTLSGVSRDVEGDRKKGAPTAPVTFGVPFISKFIFICWFLGVAASLIIGYTAHLGPVFFIGALAGGGWILWQSADFIKHPLPERGGELFLQGSRYRGILFGCLIIDVILLVLIPSIGYPFIW</sequence>
<evidence type="ECO:0000313" key="1">
    <source>
        <dbReference type="EMBL" id="TKY92426.1"/>
    </source>
</evidence>
<comment type="caution">
    <text evidence="1">The sequence shown here is derived from an EMBL/GenBank/DDBJ whole genome shotgun (WGS) entry which is preliminary data.</text>
</comment>
<proteinExistence type="predicted"/>
<evidence type="ECO:0000313" key="2">
    <source>
        <dbReference type="Proteomes" id="UP000315423"/>
    </source>
</evidence>
<name>A0AC61SCI9_9EURY</name>
<protein>
    <submittedName>
        <fullName evidence="1">Ubiquinone biosynthesis protein UbiA</fullName>
    </submittedName>
</protein>
<organism evidence="1 2">
    <name type="scientific">Candidatus Methanomarinus sp</name>
    <dbReference type="NCBI Taxonomy" id="3386244"/>
    <lineage>
        <taxon>Archaea</taxon>
        <taxon>Methanobacteriati</taxon>
        <taxon>Methanobacteriota</taxon>
        <taxon>Stenosarchaea group</taxon>
        <taxon>Methanomicrobia</taxon>
        <taxon>Methanosarcinales</taxon>
        <taxon>ANME-2 cluster</taxon>
        <taxon>Candidatus Methanocomedenaceae</taxon>
        <taxon>Candidatus Methanomarinus</taxon>
    </lineage>
</organism>
<gene>
    <name evidence="1" type="ORF">C5S46_00700</name>
</gene>
<accession>A0AC61SCI9</accession>
<reference evidence="1" key="1">
    <citation type="submission" date="2018-09" db="EMBL/GenBank/DDBJ databases">
        <title>A genomic encyclopedia of anaerobic methanotrophic archaea.</title>
        <authorList>
            <person name="Skennerton C.T."/>
            <person name="Chadwick G.L."/>
            <person name="Laso-Perez R."/>
            <person name="Leu A.O."/>
            <person name="Speth D.R."/>
            <person name="Yu H."/>
            <person name="Morgan-Lang C."/>
            <person name="Hatzenpichler R."/>
            <person name="Goudeau D."/>
            <person name="Malmstrom R."/>
            <person name="Woyke T."/>
            <person name="Hallam S."/>
            <person name="Tyson G.W."/>
            <person name="Wegener G."/>
            <person name="Boetius A."/>
            <person name="Orphan V.J."/>
        </authorList>
    </citation>
    <scope>NUCLEOTIDE SEQUENCE</scope>
    <source>
        <strain evidence="1">CONS3730D10UFb2</strain>
    </source>
</reference>
<keyword evidence="1" id="KW-0830">Ubiquinone</keyword>
<dbReference type="Proteomes" id="UP000315423">
    <property type="component" value="Unassembled WGS sequence"/>
</dbReference>